<evidence type="ECO:0000313" key="1">
    <source>
        <dbReference type="EMBL" id="TXS90414.1"/>
    </source>
</evidence>
<accession>A0A5C8ZRI0</accession>
<gene>
    <name evidence="1" type="ORF">FVW59_13805</name>
</gene>
<dbReference type="AlphaFoldDB" id="A0A5C8ZRI0"/>
<comment type="caution">
    <text evidence="1">The sequence shown here is derived from an EMBL/GenBank/DDBJ whole genome shotgun (WGS) entry which is preliminary data.</text>
</comment>
<keyword evidence="2" id="KW-1185">Reference proteome</keyword>
<protein>
    <submittedName>
        <fullName evidence="1">Uncharacterized protein</fullName>
    </submittedName>
</protein>
<proteinExistence type="predicted"/>
<dbReference type="RefSeq" id="WP_148064940.1">
    <property type="nucleotide sequence ID" value="NZ_VRYZ01000006.1"/>
</dbReference>
<organism evidence="1 2">
    <name type="scientific">Parahaliea aestuarii</name>
    <dbReference type="NCBI Taxonomy" id="1852021"/>
    <lineage>
        <taxon>Bacteria</taxon>
        <taxon>Pseudomonadati</taxon>
        <taxon>Pseudomonadota</taxon>
        <taxon>Gammaproteobacteria</taxon>
        <taxon>Cellvibrionales</taxon>
        <taxon>Halieaceae</taxon>
        <taxon>Parahaliea</taxon>
    </lineage>
</organism>
<name>A0A5C8ZRI0_9GAMM</name>
<reference evidence="1 2" key="1">
    <citation type="submission" date="2019-08" db="EMBL/GenBank/DDBJ databases">
        <title>Parahaliea maris sp. nov., isolated from the surface seawater.</title>
        <authorList>
            <person name="Liu Y."/>
        </authorList>
    </citation>
    <scope>NUCLEOTIDE SEQUENCE [LARGE SCALE GENOMIC DNA]</scope>
    <source>
        <strain evidence="1 2">S2-26</strain>
    </source>
</reference>
<evidence type="ECO:0000313" key="2">
    <source>
        <dbReference type="Proteomes" id="UP000321933"/>
    </source>
</evidence>
<sequence length="160" mass="16858">MLTNKHVVIALLVAPLLSLLAWFGVGQLAGEQPRAAVAGQVYPLLEKSNCRYASGTCELVNGNVSLQLQVVRADDAPLLVLTSSVSLQGVAVAVVPAGAADGIAPSTMHSSNDDTTRWQLPLAAPLAEGDRLRLVAATAQNRFTAELSTRFSRAEVRVSR</sequence>
<dbReference type="EMBL" id="VRYZ01000006">
    <property type="protein sequence ID" value="TXS90414.1"/>
    <property type="molecule type" value="Genomic_DNA"/>
</dbReference>
<dbReference type="Proteomes" id="UP000321933">
    <property type="component" value="Unassembled WGS sequence"/>
</dbReference>
<dbReference type="OrthoDB" id="9793024at2"/>